<feature type="region of interest" description="Disordered" evidence="1">
    <location>
        <begin position="1"/>
        <end position="63"/>
    </location>
</feature>
<evidence type="ECO:0000313" key="2">
    <source>
        <dbReference type="EMBL" id="MBI5131258.1"/>
    </source>
</evidence>
<feature type="compositionally biased region" description="Basic and acidic residues" evidence="1">
    <location>
        <begin position="38"/>
        <end position="63"/>
    </location>
</feature>
<organism evidence="2 3">
    <name type="scientific">Rhodopseudomonas palustris</name>
    <dbReference type="NCBI Taxonomy" id="1076"/>
    <lineage>
        <taxon>Bacteria</taxon>
        <taxon>Pseudomonadati</taxon>
        <taxon>Pseudomonadota</taxon>
        <taxon>Alphaproteobacteria</taxon>
        <taxon>Hyphomicrobiales</taxon>
        <taxon>Nitrobacteraceae</taxon>
        <taxon>Rhodopseudomonas</taxon>
    </lineage>
</organism>
<protein>
    <submittedName>
        <fullName evidence="2">Uncharacterized protein</fullName>
    </submittedName>
</protein>
<dbReference type="AlphaFoldDB" id="A0A933W3G9"/>
<evidence type="ECO:0000313" key="3">
    <source>
        <dbReference type="Proteomes" id="UP000782519"/>
    </source>
</evidence>
<feature type="compositionally biased region" description="Basic and acidic residues" evidence="1">
    <location>
        <begin position="10"/>
        <end position="25"/>
    </location>
</feature>
<dbReference type="Proteomes" id="UP000782519">
    <property type="component" value="Unassembled WGS sequence"/>
</dbReference>
<name>A0A933W3G9_RHOPL</name>
<accession>A0A933W3G9</accession>
<evidence type="ECO:0000256" key="1">
    <source>
        <dbReference type="SAM" id="MobiDB-lite"/>
    </source>
</evidence>
<proteinExistence type="predicted"/>
<reference evidence="2" key="1">
    <citation type="submission" date="2020-07" db="EMBL/GenBank/DDBJ databases">
        <title>Huge and variable diversity of episymbiotic CPR bacteria and DPANN archaea in groundwater ecosystems.</title>
        <authorList>
            <person name="He C.Y."/>
            <person name="Keren R."/>
            <person name="Whittaker M."/>
            <person name="Farag I.F."/>
            <person name="Doudna J."/>
            <person name="Cate J.H.D."/>
            <person name="Banfield J.F."/>
        </authorList>
    </citation>
    <scope>NUCLEOTIDE SEQUENCE</scope>
    <source>
        <strain evidence="2">NC_groundwater_1818_Pr3_B-0.1um_66_35</strain>
    </source>
</reference>
<dbReference type="EMBL" id="JACRJB010000052">
    <property type="protein sequence ID" value="MBI5131258.1"/>
    <property type="molecule type" value="Genomic_DNA"/>
</dbReference>
<gene>
    <name evidence="2" type="ORF">HZA66_17610</name>
</gene>
<sequence length="984" mass="108577">MTDQGDDGEFDKSPSESGKKPEFEATLKQPATEQGLGYDREFDKSSSEPSKKPESETILKQPDVDGVLRKPAFRRVETEAAARRHRGWSDINALIEDVAFDAIDRDIRVIFLISRTAEIEPVLRLSVALGDKRPMQRGDDGAGLGALRLDEVTEAIDTALAGSADGGAVFIDTLSVEFLSDAFLAAARRSATRPDADSQPDLSEFLRARSSRLIVLVVAENGQRLMPLLETLPEAVLLPWTGGWLAKMSQRYGFSESELDRTVGRDLRKAACITDSASSERESALYLLLRGLGDNADVDGPTGLVDLIKSKMEESRSGMRALAGEARTRFINVIRSDSDPIYGGPIGRTILLVALLVPNRPATAVLQLCRYLLPEGPAHVNCLTAVLRQTWQSGMEDDRRLEQPTRLPPEWGAVFDEVSDQVVDEIGLELTPKGHLQAGPKLARLDARELLKQNGRLIELARRVTTQAPATAIPSTLIPVLVDLATAIYRLDWGYLRLDDLVSIFGGMNAGHGDLCIGSFPERDLLNGILWERAPHIPPIGEQSSLSSLQMLADNQTPEVSSSVRMFEDVTQSTIDDLIDSLRLSAAGYLRMVLEVWGEHPQVQETDLDAFLERLFDRIPAESVLAVTAFLLLYGPNPTTEMLGRATLSLFSDLTRAAFTDRFRALREISGHVMRTALRTQDRPAAVDRWADALWVASSQPQFRTFGSALAVWLDDWLSTWEIPATAQDLHRGPREAGLMARLMIRPTGPRAGVAIDLLGRLFRRTSTERLEALQTLAVLAGGPRDGGAPAVRLEDLISQRVQDIFWIMIEEIDREEAELRQLQLDHLEEIVWGTLARHYSLTLVTDNASAVQAILDAKAAPESQSRSDARALLDLYAPATLMFWRFARFGARSLVSGEDDFSAMLATLERVAEAIAPPEHNQRARMAFAALTDVQERLVGYFGNRVCPRTVGRHAERLAGWRAVKNYLFPAVPSVVNLTGELQ</sequence>
<comment type="caution">
    <text evidence="2">The sequence shown here is derived from an EMBL/GenBank/DDBJ whole genome shotgun (WGS) entry which is preliminary data.</text>
</comment>